<evidence type="ECO:0000256" key="1">
    <source>
        <dbReference type="ARBA" id="ARBA00001961"/>
    </source>
</evidence>
<dbReference type="RefSeq" id="WP_317081256.1">
    <property type="nucleotide sequence ID" value="NZ_CP136594.1"/>
</dbReference>
<reference evidence="8 9" key="1">
    <citation type="submission" date="2023-10" db="EMBL/GenBank/DDBJ databases">
        <title>Complete genome sequence of a Sphingomonadaceae bacterium.</title>
        <authorList>
            <person name="Yan C."/>
        </authorList>
    </citation>
    <scope>NUCLEOTIDE SEQUENCE [LARGE SCALE GENOMIC DNA]</scope>
    <source>
        <strain evidence="8 9">SCSIO 66989</strain>
    </source>
</reference>
<dbReference type="PANTHER" id="PTHR10869:SF246">
    <property type="entry name" value="TRANSMEMBRANE PROLYL 4-HYDROXYLASE"/>
    <property type="match status" value="1"/>
</dbReference>
<evidence type="ECO:0000313" key="9">
    <source>
        <dbReference type="Proteomes" id="UP001302429"/>
    </source>
</evidence>
<dbReference type="InterPro" id="IPR044862">
    <property type="entry name" value="Pro_4_hyd_alph_FE2OG_OXY"/>
</dbReference>
<dbReference type="GO" id="GO:0051213">
    <property type="term" value="F:dioxygenase activity"/>
    <property type="evidence" value="ECO:0007669"/>
    <property type="project" value="UniProtKB-KW"/>
</dbReference>
<dbReference type="InterPro" id="IPR006620">
    <property type="entry name" value="Pro_4_hyd_alph"/>
</dbReference>
<dbReference type="GO" id="GO:0016705">
    <property type="term" value="F:oxidoreductase activity, acting on paired donors, with incorporation or reduction of molecular oxygen"/>
    <property type="evidence" value="ECO:0007669"/>
    <property type="project" value="InterPro"/>
</dbReference>
<gene>
    <name evidence="8" type="ORF">RB602_13600</name>
</gene>
<dbReference type="Gene3D" id="2.60.120.620">
    <property type="entry name" value="q2cbj1_9rhob like domain"/>
    <property type="match status" value="1"/>
</dbReference>
<keyword evidence="5 8" id="KW-0560">Oxidoreductase</keyword>
<evidence type="ECO:0000256" key="2">
    <source>
        <dbReference type="ARBA" id="ARBA00022723"/>
    </source>
</evidence>
<evidence type="ECO:0000259" key="7">
    <source>
        <dbReference type="PROSITE" id="PS51471"/>
    </source>
</evidence>
<keyword evidence="9" id="KW-1185">Reference proteome</keyword>
<dbReference type="Proteomes" id="UP001302429">
    <property type="component" value="Chromosome"/>
</dbReference>
<keyword evidence="3" id="KW-0847">Vitamin C</keyword>
<dbReference type="GO" id="GO:0005506">
    <property type="term" value="F:iron ion binding"/>
    <property type="evidence" value="ECO:0007669"/>
    <property type="project" value="InterPro"/>
</dbReference>
<dbReference type="KEGG" id="acoa:RB602_13600"/>
<evidence type="ECO:0000313" key="8">
    <source>
        <dbReference type="EMBL" id="WOE74859.1"/>
    </source>
</evidence>
<keyword evidence="4" id="KW-0223">Dioxygenase</keyword>
<dbReference type="PANTHER" id="PTHR10869">
    <property type="entry name" value="PROLYL 4-HYDROXYLASE ALPHA SUBUNIT"/>
    <property type="match status" value="1"/>
</dbReference>
<organism evidence="8 9">
    <name type="scientific">Alterisphingorhabdus coralli</name>
    <dbReference type="NCBI Taxonomy" id="3071408"/>
    <lineage>
        <taxon>Bacteria</taxon>
        <taxon>Pseudomonadati</taxon>
        <taxon>Pseudomonadota</taxon>
        <taxon>Alphaproteobacteria</taxon>
        <taxon>Sphingomonadales</taxon>
        <taxon>Sphingomonadaceae</taxon>
        <taxon>Alterisphingorhabdus (ex Yan et al. 2024)</taxon>
    </lineage>
</organism>
<dbReference type="AlphaFoldDB" id="A0AA97F5T2"/>
<feature type="domain" description="Fe2OG dioxygenase" evidence="7">
    <location>
        <begin position="106"/>
        <end position="215"/>
    </location>
</feature>
<name>A0AA97F5T2_9SPHN</name>
<keyword evidence="2" id="KW-0479">Metal-binding</keyword>
<dbReference type="InterPro" id="IPR045054">
    <property type="entry name" value="P4HA-like"/>
</dbReference>
<dbReference type="EMBL" id="CP136594">
    <property type="protein sequence ID" value="WOE74859.1"/>
    <property type="molecule type" value="Genomic_DNA"/>
</dbReference>
<evidence type="ECO:0000256" key="5">
    <source>
        <dbReference type="ARBA" id="ARBA00023002"/>
    </source>
</evidence>
<proteinExistence type="predicted"/>
<dbReference type="GO" id="GO:0031418">
    <property type="term" value="F:L-ascorbic acid binding"/>
    <property type="evidence" value="ECO:0007669"/>
    <property type="project" value="UniProtKB-KW"/>
</dbReference>
<dbReference type="InterPro" id="IPR005123">
    <property type="entry name" value="Oxoglu/Fe-dep_dioxygenase_dom"/>
</dbReference>
<evidence type="ECO:0000256" key="3">
    <source>
        <dbReference type="ARBA" id="ARBA00022896"/>
    </source>
</evidence>
<evidence type="ECO:0000256" key="4">
    <source>
        <dbReference type="ARBA" id="ARBA00022964"/>
    </source>
</evidence>
<comment type="cofactor">
    <cofactor evidence="1">
        <name>L-ascorbate</name>
        <dbReference type="ChEBI" id="CHEBI:38290"/>
    </cofactor>
</comment>
<keyword evidence="6" id="KW-0408">Iron</keyword>
<evidence type="ECO:0000256" key="6">
    <source>
        <dbReference type="ARBA" id="ARBA00023004"/>
    </source>
</evidence>
<dbReference type="PROSITE" id="PS51471">
    <property type="entry name" value="FE2OG_OXY"/>
    <property type="match status" value="1"/>
</dbReference>
<protein>
    <submittedName>
        <fullName evidence="8">2OG-Fe(II) oxygenase</fullName>
        <ecNumber evidence="8">1.14.11.-</ecNumber>
    </submittedName>
</protein>
<sequence>MTLKSNTRKLAKLGKQVSDRLNRNARVYRFETNKAQVYSMCGFLPADDCRMLVRMIDQDAVPSTLYDASEDNEFRTSSSCNFSRHDPEIQRITQRISGLLGIDTGYGETIQGQRYQVGQQFKMHHDFFHERTSYWEREMSRSGQRTWTAMVYLNQPEGGGETHFPHLGFGVVPQAGTLLAWNNLSPEGKPNGYTAHIGAPVTAGTKYIITNWFRERPWADD</sequence>
<dbReference type="SMART" id="SM00702">
    <property type="entry name" value="P4Hc"/>
    <property type="match status" value="1"/>
</dbReference>
<dbReference type="EC" id="1.14.11.-" evidence="8"/>
<dbReference type="Pfam" id="PF13640">
    <property type="entry name" value="2OG-FeII_Oxy_3"/>
    <property type="match status" value="1"/>
</dbReference>
<accession>A0AA97F5T2</accession>